<dbReference type="InterPro" id="IPR011650">
    <property type="entry name" value="Peptidase_M20_dimer"/>
</dbReference>
<evidence type="ECO:0000256" key="4">
    <source>
        <dbReference type="ARBA" id="ARBA00022723"/>
    </source>
</evidence>
<evidence type="ECO:0000256" key="15">
    <source>
        <dbReference type="ARBA" id="ARBA00076004"/>
    </source>
</evidence>
<comment type="similarity">
    <text evidence="12">Belongs to the peptidase M20C family.</text>
</comment>
<reference evidence="19" key="2">
    <citation type="journal article" date="2021" name="PeerJ">
        <title>Extensive microbial diversity within the chicken gut microbiome revealed by metagenomics and culture.</title>
        <authorList>
            <person name="Gilroy R."/>
            <person name="Ravi A."/>
            <person name="Getino M."/>
            <person name="Pursley I."/>
            <person name="Horton D.L."/>
            <person name="Alikhan N.F."/>
            <person name="Baker D."/>
            <person name="Gharbi K."/>
            <person name="Hall N."/>
            <person name="Watson M."/>
            <person name="Adriaenssens E.M."/>
            <person name="Foster-Nyarko E."/>
            <person name="Jarju S."/>
            <person name="Secka A."/>
            <person name="Antonio M."/>
            <person name="Oren A."/>
            <person name="Chaudhuri R.R."/>
            <person name="La Ragione R."/>
            <person name="Hildebrand F."/>
            <person name="Pallen M.J."/>
        </authorList>
    </citation>
    <scope>NUCLEOTIDE SEQUENCE</scope>
    <source>
        <strain evidence="19">USAMLcec3-3695</strain>
    </source>
</reference>
<feature type="domain" description="Peptidase M20 dimerisation" evidence="18">
    <location>
        <begin position="212"/>
        <end position="277"/>
    </location>
</feature>
<evidence type="ECO:0000256" key="10">
    <source>
        <dbReference type="ARBA" id="ARBA00038976"/>
    </source>
</evidence>
<comment type="cofactor">
    <cofactor evidence="1">
        <name>Co(2+)</name>
        <dbReference type="ChEBI" id="CHEBI:48828"/>
    </cofactor>
</comment>
<keyword evidence="5 19" id="KW-0378">Hydrolase</keyword>
<dbReference type="GO" id="GO:0005829">
    <property type="term" value="C:cytosol"/>
    <property type="evidence" value="ECO:0007669"/>
    <property type="project" value="TreeGrafter"/>
</dbReference>
<evidence type="ECO:0000313" key="19">
    <source>
        <dbReference type="EMBL" id="HIU57118.1"/>
    </source>
</evidence>
<dbReference type="InterPro" id="IPR001160">
    <property type="entry name" value="Peptidase_M20C"/>
</dbReference>
<dbReference type="Gene3D" id="3.40.630.10">
    <property type="entry name" value="Zn peptidases"/>
    <property type="match status" value="2"/>
</dbReference>
<dbReference type="GO" id="GO:0046872">
    <property type="term" value="F:metal ion binding"/>
    <property type="evidence" value="ECO:0007669"/>
    <property type="project" value="UniProtKB-KW"/>
</dbReference>
<dbReference type="Pfam" id="PF01546">
    <property type="entry name" value="Peptidase_M20"/>
    <property type="match status" value="1"/>
</dbReference>
<evidence type="ECO:0000256" key="9">
    <source>
        <dbReference type="ARBA" id="ARBA00036421"/>
    </source>
</evidence>
<sequence length="483" mass="51911">MRILNETEPKEVMRYFEDICSIPHGSGNTGMIADYCERFAAEHSLECMRDEHNNVIIKKPASDPELAGETVIIQGHLDMVCAKEPGVDIDLESEGLRLKTDGEYIWADGTTLGGDDGIAVAMALAVLASDGISHPNLECVFTTDEEVGMLGASALDTENISGRMLLNIDSEEEGIFTVSCAGGAVLTAVLPITRYGSDKNESGKRYTVRIEGLTGGHSGTEIDKGRENACVMLGRLLADLDARAEYALVSVNGGEKDNAIPRCAEAEIETRDLSGFEAAVAELAGEYKLRYGCAEPKLAIELRGCDACEMPMYSACKAAVIRLLTGLPNGVKRMSPDIRDLVETSDNIGILETNGESVTVTVSVRSSDEDEKAALLGEIAMAVTSAGGEYSVSGEYPAWEYKKESRLRDAAAEVYVKQYGSQPVISAIHAGLECGIFCGKLPELDCISFGPNILDIHTPQERLDIGSTARVYDFLKELLGRLG</sequence>
<evidence type="ECO:0000313" key="20">
    <source>
        <dbReference type="Proteomes" id="UP000824109"/>
    </source>
</evidence>
<accession>A0A9D1MAX3</accession>
<dbReference type="Pfam" id="PF07687">
    <property type="entry name" value="M20_dimer"/>
    <property type="match status" value="1"/>
</dbReference>
<keyword evidence="19" id="KW-0224">Dipeptidase</keyword>
<evidence type="ECO:0000256" key="3">
    <source>
        <dbReference type="ARBA" id="ARBA00022670"/>
    </source>
</evidence>
<evidence type="ECO:0000256" key="2">
    <source>
        <dbReference type="ARBA" id="ARBA00001947"/>
    </source>
</evidence>
<comment type="cofactor">
    <cofactor evidence="2">
        <name>Zn(2+)</name>
        <dbReference type="ChEBI" id="CHEBI:29105"/>
    </cofactor>
</comment>
<evidence type="ECO:0000256" key="13">
    <source>
        <dbReference type="ARBA" id="ARBA00071271"/>
    </source>
</evidence>
<dbReference type="Proteomes" id="UP000824109">
    <property type="component" value="Unassembled WGS sequence"/>
</dbReference>
<dbReference type="PIRSF" id="PIRSF016599">
    <property type="entry name" value="Xaa-His_dipept"/>
    <property type="match status" value="1"/>
</dbReference>
<dbReference type="EC" id="3.4.13.18" evidence="10"/>
<evidence type="ECO:0000256" key="1">
    <source>
        <dbReference type="ARBA" id="ARBA00001941"/>
    </source>
</evidence>
<dbReference type="PANTHER" id="PTHR43501">
    <property type="entry name" value="CYTOSOL NON-SPECIFIC DIPEPTIDASE"/>
    <property type="match status" value="1"/>
</dbReference>
<dbReference type="PRINTS" id="PR00934">
    <property type="entry name" value="XHISDIPTASE"/>
</dbReference>
<evidence type="ECO:0000259" key="18">
    <source>
        <dbReference type="Pfam" id="PF07687"/>
    </source>
</evidence>
<evidence type="ECO:0000256" key="14">
    <source>
        <dbReference type="ARBA" id="ARBA00075285"/>
    </source>
</evidence>
<evidence type="ECO:0000256" key="5">
    <source>
        <dbReference type="ARBA" id="ARBA00022801"/>
    </source>
</evidence>
<protein>
    <recommendedName>
        <fullName evidence="13">Cytosol non-specific dipeptidase</fullName>
        <ecNumber evidence="10">3.4.13.18</ecNumber>
    </recommendedName>
    <alternativeName>
        <fullName evidence="16">Aminoacyl-histidine dipeptidase</fullName>
    </alternativeName>
    <alternativeName>
        <fullName evidence="15">Beta-alanyl-histidine dipeptidase</fullName>
    </alternativeName>
    <alternativeName>
        <fullName evidence="14">Carnosinase</fullName>
    </alternativeName>
    <alternativeName>
        <fullName evidence="11">Peptidase D</fullName>
    </alternativeName>
    <alternativeName>
        <fullName evidence="17">Xaa-His dipeptidase</fullName>
    </alternativeName>
</protein>
<proteinExistence type="inferred from homology"/>
<evidence type="ECO:0000256" key="12">
    <source>
        <dbReference type="ARBA" id="ARBA00061423"/>
    </source>
</evidence>
<dbReference type="InterPro" id="IPR002933">
    <property type="entry name" value="Peptidase_M20"/>
</dbReference>
<dbReference type="AlphaFoldDB" id="A0A9D1MAX3"/>
<dbReference type="NCBIfam" id="TIGR01893">
    <property type="entry name" value="aa-his-dipept"/>
    <property type="match status" value="1"/>
</dbReference>
<dbReference type="GO" id="GO:0006508">
    <property type="term" value="P:proteolysis"/>
    <property type="evidence" value="ECO:0007669"/>
    <property type="project" value="UniProtKB-KW"/>
</dbReference>
<evidence type="ECO:0000256" key="17">
    <source>
        <dbReference type="ARBA" id="ARBA00078074"/>
    </source>
</evidence>
<keyword evidence="7" id="KW-0482">Metalloprotease</keyword>
<evidence type="ECO:0000256" key="7">
    <source>
        <dbReference type="ARBA" id="ARBA00023049"/>
    </source>
</evidence>
<comment type="catalytic activity">
    <reaction evidence="9">
        <text>Hydrolysis of dipeptides, preferentially hydrophobic dipeptides including prolyl amino acids.</text>
        <dbReference type="EC" id="3.4.13.18"/>
    </reaction>
</comment>
<evidence type="ECO:0000256" key="11">
    <source>
        <dbReference type="ARBA" id="ARBA00044252"/>
    </source>
</evidence>
<keyword evidence="6" id="KW-0862">Zinc</keyword>
<name>A0A9D1MAX3_9FIRM</name>
<evidence type="ECO:0000256" key="8">
    <source>
        <dbReference type="ARBA" id="ARBA00023285"/>
    </source>
</evidence>
<gene>
    <name evidence="19" type="primary">pepD</name>
    <name evidence="19" type="ORF">IAA61_04815</name>
</gene>
<evidence type="ECO:0000256" key="6">
    <source>
        <dbReference type="ARBA" id="ARBA00022833"/>
    </source>
</evidence>
<dbReference type="EMBL" id="DVNB01000050">
    <property type="protein sequence ID" value="HIU57118.1"/>
    <property type="molecule type" value="Genomic_DNA"/>
</dbReference>
<dbReference type="FunFam" id="3.40.630.10:FF:000015">
    <property type="entry name" value="Aminoacyl-histidine dipeptidase PepD"/>
    <property type="match status" value="1"/>
</dbReference>
<reference evidence="19" key="1">
    <citation type="submission" date="2020-10" db="EMBL/GenBank/DDBJ databases">
        <authorList>
            <person name="Gilroy R."/>
        </authorList>
    </citation>
    <scope>NUCLEOTIDE SEQUENCE</scope>
    <source>
        <strain evidence="19">USAMLcec3-3695</strain>
    </source>
</reference>
<keyword evidence="8" id="KW-0170">Cobalt</keyword>
<dbReference type="FunFam" id="3.40.630.10:FF:000018">
    <property type="entry name" value="Aminoacyl-histidine dipeptidase PepD"/>
    <property type="match status" value="1"/>
</dbReference>
<keyword evidence="4" id="KW-0479">Metal-binding</keyword>
<keyword evidence="3" id="KW-0645">Protease</keyword>
<comment type="caution">
    <text evidence="19">The sequence shown here is derived from an EMBL/GenBank/DDBJ whole genome shotgun (WGS) entry which is preliminary data.</text>
</comment>
<organism evidence="19 20">
    <name type="scientific">Candidatus Ornithomonoglobus merdipullorum</name>
    <dbReference type="NCBI Taxonomy" id="2840895"/>
    <lineage>
        <taxon>Bacteria</taxon>
        <taxon>Bacillati</taxon>
        <taxon>Bacillota</taxon>
        <taxon>Clostridia</taxon>
        <taxon>Candidatus Ornithomonoglobus</taxon>
    </lineage>
</organism>
<dbReference type="SUPFAM" id="SSF53187">
    <property type="entry name" value="Zn-dependent exopeptidases"/>
    <property type="match status" value="1"/>
</dbReference>
<dbReference type="PANTHER" id="PTHR43501:SF1">
    <property type="entry name" value="CYTOSOL NON-SPECIFIC DIPEPTIDASE"/>
    <property type="match status" value="1"/>
</dbReference>
<evidence type="ECO:0000256" key="16">
    <source>
        <dbReference type="ARBA" id="ARBA00077688"/>
    </source>
</evidence>
<dbReference type="GO" id="GO:0070573">
    <property type="term" value="F:metallodipeptidase activity"/>
    <property type="evidence" value="ECO:0007669"/>
    <property type="project" value="TreeGrafter"/>
</dbReference>